<evidence type="ECO:0000313" key="8">
    <source>
        <dbReference type="EMBL" id="MBV4357493.1"/>
    </source>
</evidence>
<keyword evidence="4" id="KW-0998">Cell outer membrane</keyword>
<feature type="domain" description="SusD-like N-terminal" evidence="7">
    <location>
        <begin position="93"/>
        <end position="216"/>
    </location>
</feature>
<evidence type="ECO:0000313" key="9">
    <source>
        <dbReference type="Proteomes" id="UP000812270"/>
    </source>
</evidence>
<dbReference type="RefSeq" id="WP_217791138.1">
    <property type="nucleotide sequence ID" value="NZ_JAHSPG010000006.1"/>
</dbReference>
<reference evidence="8" key="1">
    <citation type="submission" date="2021-06" db="EMBL/GenBank/DDBJ databases">
        <authorList>
            <person name="Huq M.A."/>
        </authorList>
    </citation>
    <scope>NUCLEOTIDE SEQUENCE</scope>
    <source>
        <strain evidence="8">MAH-26</strain>
    </source>
</reference>
<sequence length="608" mass="67764">MKKSIYKLSRFLAVAGTLALVVPACKKGLDFTNTNAINPANVWNDPNMIKAFLNDIYGGSMPGFAFDGNNSDEGINGPKTLGNYQRGIITADVNYVNLSYTYIDKTNYFLDQLSAVSPKVLDPSLKNQYTGEAKFWRAWTYWNMVSALGGVPLILHTQNPLDTTSLKVPRNKTSECITQIMKDLDSAAMLLPAVYPSNTDFGRITKIAAMGLKGKILMWYASPLFNPSNDQSRWQNAYNATKAAVDSAANAGYMLNPNYRNIWYVRNKEMIMVNQFYWSDHPMNFAPIRPLPFTQGSTGSNQPILSLLTAYPKRDGSPMQFDKAQLSNPAYNAQFLTDFYTNRDDRFYATIYCGGTVYPTPDLIVGQTGKTTYWLAFKWDAANNKYTNIFGSVYPGGAQGSEITGFLDRKALDTAQTLNTVSSAQLNGGVAFAVPMRFAELLMNYGECANELGKSSEALDVLHQIRKRANILPGASNNYGITAASQADIRTAYINEKQVEFAFENQRLPDLRRWKRYDILNSQGARHGLLLVINPGAPLPAPTDNIMNPSVRTNFSATYVDNLDGDPTFYFNLDLNHWFYPLNPAQISLEPNNLPQNNEWGGSFDPLQ</sequence>
<dbReference type="InterPro" id="IPR033985">
    <property type="entry name" value="SusD-like_N"/>
</dbReference>
<evidence type="ECO:0000259" key="7">
    <source>
        <dbReference type="Pfam" id="PF14322"/>
    </source>
</evidence>
<name>A0A9E2S9S4_9BACT</name>
<evidence type="ECO:0000256" key="5">
    <source>
        <dbReference type="SAM" id="SignalP"/>
    </source>
</evidence>
<keyword evidence="2 5" id="KW-0732">Signal</keyword>
<protein>
    <submittedName>
        <fullName evidence="8">RagB/SusD family nutrient uptake outer membrane protein</fullName>
    </submittedName>
</protein>
<evidence type="ECO:0000256" key="2">
    <source>
        <dbReference type="ARBA" id="ARBA00022729"/>
    </source>
</evidence>
<comment type="subcellular location">
    <subcellularLocation>
        <location evidence="1">Cell outer membrane</location>
    </subcellularLocation>
</comment>
<dbReference type="EMBL" id="JAHSPG010000006">
    <property type="protein sequence ID" value="MBV4357493.1"/>
    <property type="molecule type" value="Genomic_DNA"/>
</dbReference>
<dbReference type="AlphaFoldDB" id="A0A9E2S9S4"/>
<evidence type="ECO:0000256" key="3">
    <source>
        <dbReference type="ARBA" id="ARBA00023136"/>
    </source>
</evidence>
<evidence type="ECO:0000256" key="4">
    <source>
        <dbReference type="ARBA" id="ARBA00023237"/>
    </source>
</evidence>
<dbReference type="Pfam" id="PF14322">
    <property type="entry name" value="SusD-like_3"/>
    <property type="match status" value="1"/>
</dbReference>
<feature type="chain" id="PRO_5038472838" evidence="5">
    <location>
        <begin position="27"/>
        <end position="608"/>
    </location>
</feature>
<dbReference type="Pfam" id="PF07980">
    <property type="entry name" value="SusD_RagB"/>
    <property type="match status" value="1"/>
</dbReference>
<keyword evidence="9" id="KW-1185">Reference proteome</keyword>
<accession>A0A9E2S9S4</accession>
<gene>
    <name evidence="8" type="ORF">KTO63_10070</name>
</gene>
<keyword evidence="3" id="KW-0472">Membrane</keyword>
<dbReference type="GO" id="GO:0009279">
    <property type="term" value="C:cell outer membrane"/>
    <property type="evidence" value="ECO:0007669"/>
    <property type="project" value="UniProtKB-SubCell"/>
</dbReference>
<feature type="signal peptide" evidence="5">
    <location>
        <begin position="1"/>
        <end position="26"/>
    </location>
</feature>
<evidence type="ECO:0000259" key="6">
    <source>
        <dbReference type="Pfam" id="PF07980"/>
    </source>
</evidence>
<proteinExistence type="predicted"/>
<evidence type="ECO:0000256" key="1">
    <source>
        <dbReference type="ARBA" id="ARBA00004442"/>
    </source>
</evidence>
<feature type="domain" description="RagB/SusD" evidence="6">
    <location>
        <begin position="234"/>
        <end position="600"/>
    </location>
</feature>
<dbReference type="Proteomes" id="UP000812270">
    <property type="component" value="Unassembled WGS sequence"/>
</dbReference>
<dbReference type="InterPro" id="IPR012944">
    <property type="entry name" value="SusD_RagB_dom"/>
</dbReference>
<organism evidence="8 9">
    <name type="scientific">Pinibacter aurantiacus</name>
    <dbReference type="NCBI Taxonomy" id="2851599"/>
    <lineage>
        <taxon>Bacteria</taxon>
        <taxon>Pseudomonadati</taxon>
        <taxon>Bacteroidota</taxon>
        <taxon>Chitinophagia</taxon>
        <taxon>Chitinophagales</taxon>
        <taxon>Chitinophagaceae</taxon>
        <taxon>Pinibacter</taxon>
    </lineage>
</organism>
<comment type="caution">
    <text evidence="8">The sequence shown here is derived from an EMBL/GenBank/DDBJ whole genome shotgun (WGS) entry which is preliminary data.</text>
</comment>